<feature type="domain" description="AMP-binding enzyme C-terminal" evidence="2">
    <location>
        <begin position="436"/>
        <end position="524"/>
    </location>
</feature>
<dbReference type="InterPro" id="IPR042099">
    <property type="entry name" value="ANL_N_sf"/>
</dbReference>
<dbReference type="GO" id="GO:0043041">
    <property type="term" value="P:amino acid activation for nonribosomal peptide biosynthetic process"/>
    <property type="evidence" value="ECO:0007669"/>
    <property type="project" value="TreeGrafter"/>
</dbReference>
<evidence type="ECO:0000259" key="2">
    <source>
        <dbReference type="Pfam" id="PF13193"/>
    </source>
</evidence>
<dbReference type="CDD" id="cd05930">
    <property type="entry name" value="A_NRPS"/>
    <property type="match status" value="1"/>
</dbReference>
<dbReference type="Pfam" id="PF13193">
    <property type="entry name" value="AMP-binding_C"/>
    <property type="match status" value="1"/>
</dbReference>
<dbReference type="eggNOG" id="COG1020">
    <property type="taxonomic scope" value="Bacteria"/>
</dbReference>
<dbReference type="InterPro" id="IPR020845">
    <property type="entry name" value="AMP-binding_CS"/>
</dbReference>
<dbReference type="STRING" id="1150864.MILUP08_42843"/>
<dbReference type="OrthoDB" id="4477213at2"/>
<keyword evidence="4" id="KW-1185">Reference proteome</keyword>
<dbReference type="InterPro" id="IPR010071">
    <property type="entry name" value="AA_adenyl_dom"/>
</dbReference>
<dbReference type="GO" id="GO:0005737">
    <property type="term" value="C:cytoplasm"/>
    <property type="evidence" value="ECO:0007669"/>
    <property type="project" value="TreeGrafter"/>
</dbReference>
<reference evidence="4" key="1">
    <citation type="journal article" date="2012" name="J. Bacteriol.">
        <title>Genome Sequence of Micromonospora lupini Lupac 08, Isolated from Root Nodules of Lupinus angustifolius.</title>
        <authorList>
            <person name="Alonso-Vega P."/>
            <person name="Normand P."/>
            <person name="Bacigalupe R."/>
            <person name="Pujic P."/>
            <person name="Lajus A."/>
            <person name="Vallenet D."/>
            <person name="Carro L."/>
            <person name="Coll P."/>
            <person name="Trujillo M.E."/>
        </authorList>
    </citation>
    <scope>NUCLEOTIDE SEQUENCE [LARGE SCALE GENOMIC DNA]</scope>
    <source>
        <strain evidence="4">Lupac 08</strain>
    </source>
</reference>
<dbReference type="InterPro" id="IPR025110">
    <property type="entry name" value="AMP-bd_C"/>
</dbReference>
<evidence type="ECO:0000259" key="1">
    <source>
        <dbReference type="Pfam" id="PF00501"/>
    </source>
</evidence>
<dbReference type="InterPro" id="IPR045851">
    <property type="entry name" value="AMP-bd_C_sf"/>
</dbReference>
<dbReference type="PANTHER" id="PTHR45527:SF1">
    <property type="entry name" value="FATTY ACID SYNTHASE"/>
    <property type="match status" value="1"/>
</dbReference>
<dbReference type="PANTHER" id="PTHR45527">
    <property type="entry name" value="NONRIBOSOMAL PEPTIDE SYNTHETASE"/>
    <property type="match status" value="1"/>
</dbReference>
<comment type="caution">
    <text evidence="3">The sequence shown here is derived from an EMBL/GenBank/DDBJ whole genome shotgun (WGS) entry which is preliminary data.</text>
</comment>
<evidence type="ECO:0000313" key="4">
    <source>
        <dbReference type="Proteomes" id="UP000003448"/>
    </source>
</evidence>
<name>I0L265_9ACTN</name>
<dbReference type="NCBIfam" id="TIGR01733">
    <property type="entry name" value="AA-adenyl-dom"/>
    <property type="match status" value="1"/>
</dbReference>
<feature type="domain" description="AMP-dependent synthetase/ligase" evidence="1">
    <location>
        <begin position="29"/>
        <end position="378"/>
    </location>
</feature>
<dbReference type="Pfam" id="PF00501">
    <property type="entry name" value="AMP-binding"/>
    <property type="match status" value="1"/>
</dbReference>
<dbReference type="Gene3D" id="3.30.300.30">
    <property type="match status" value="1"/>
</dbReference>
<dbReference type="Gene3D" id="3.40.50.12780">
    <property type="entry name" value="N-terminal domain of ligase-like"/>
    <property type="match status" value="1"/>
</dbReference>
<sequence length="539" mass="56363">MTMLVESSTPEAGGPAPVGWSLLAALAGHAAAGPDLPALTGPDGTLTRAELWQRVLRVAAGLRSRGVRRGDLVAVHGEKTAATVTALLGAVAAGAAYLPIDPSAPADRRRALLLDCGSPRLLAGRAAVARLVDQALPVPVVAVEELGAEADAHLGGLPVATAPDDPVYVLYTSGSTGRPKGVRIPHGALEAFFAAVDPVLGITDRARCLNTTALHFDGSVADLLLPLLKGAHVRLGPAFVLPARVLDLIERDRITHFTAVVSTLTLLARTAPGLGGRDLTALRRILTGAEVLNPATVQDWLHAAPNLVVVNGYGPTEATCGVTFQPIGEREPGRTEPYPIGPPLPGVTIRFRDADGRITTDGPGEIAIAGAQLMSGYLDRPTEEAAVFLDHEGTRFYLTGDIGERGADGALRFAGRRDDEVKIKGYRINLNEVRRAVEAHPAVGSAFVVAVPDPRDGLSLACAVVLRPHATDDQPDPGPDAALLPLPADTVEALVRHVGNLLPRYMVPRELHRLPSVPVLSTGKPDRARIAALLLGEAP</sequence>
<gene>
    <name evidence="3" type="ORF">MILUP08_42843</name>
</gene>
<dbReference type="AlphaFoldDB" id="I0L265"/>
<dbReference type="EMBL" id="CAIE01000022">
    <property type="protein sequence ID" value="CCH17912.1"/>
    <property type="molecule type" value="Genomic_DNA"/>
</dbReference>
<dbReference type="GO" id="GO:0044550">
    <property type="term" value="P:secondary metabolite biosynthetic process"/>
    <property type="evidence" value="ECO:0007669"/>
    <property type="project" value="TreeGrafter"/>
</dbReference>
<proteinExistence type="predicted"/>
<accession>I0L265</accession>
<dbReference type="SUPFAM" id="SSF56801">
    <property type="entry name" value="Acetyl-CoA synthetase-like"/>
    <property type="match status" value="1"/>
</dbReference>
<dbReference type="Proteomes" id="UP000003448">
    <property type="component" value="Unassembled WGS sequence"/>
</dbReference>
<dbReference type="RefSeq" id="WP_007458933.1">
    <property type="nucleotide sequence ID" value="NZ_HF570108.1"/>
</dbReference>
<dbReference type="GO" id="GO:0031177">
    <property type="term" value="F:phosphopantetheine binding"/>
    <property type="evidence" value="ECO:0007669"/>
    <property type="project" value="TreeGrafter"/>
</dbReference>
<dbReference type="InterPro" id="IPR000873">
    <property type="entry name" value="AMP-dep_synth/lig_dom"/>
</dbReference>
<organism evidence="3 4">
    <name type="scientific">Micromonospora lupini str. Lupac 08</name>
    <dbReference type="NCBI Taxonomy" id="1150864"/>
    <lineage>
        <taxon>Bacteria</taxon>
        <taxon>Bacillati</taxon>
        <taxon>Actinomycetota</taxon>
        <taxon>Actinomycetes</taxon>
        <taxon>Micromonosporales</taxon>
        <taxon>Micromonosporaceae</taxon>
        <taxon>Micromonospora</taxon>
    </lineage>
</organism>
<evidence type="ECO:0000313" key="3">
    <source>
        <dbReference type="EMBL" id="CCH17912.1"/>
    </source>
</evidence>
<dbReference type="PROSITE" id="PS00455">
    <property type="entry name" value="AMP_BINDING"/>
    <property type="match status" value="1"/>
</dbReference>
<protein>
    <submittedName>
        <fullName evidence="3">Putative NRPS</fullName>
    </submittedName>
</protein>